<evidence type="ECO:0000256" key="8">
    <source>
        <dbReference type="ARBA" id="ARBA00023180"/>
    </source>
</evidence>
<dbReference type="Pfam" id="PF00082">
    <property type="entry name" value="Peptidase_S8"/>
    <property type="match status" value="1"/>
</dbReference>
<dbReference type="AlphaFoldDB" id="F6HXV4"/>
<evidence type="ECO:0000256" key="6">
    <source>
        <dbReference type="ARBA" id="ARBA00022801"/>
    </source>
</evidence>
<dbReference type="Gene3D" id="3.30.70.80">
    <property type="entry name" value="Peptidase S8 propeptide/proteinase inhibitor I9"/>
    <property type="match status" value="1"/>
</dbReference>
<dbReference type="EMBL" id="FN596494">
    <property type="protein sequence ID" value="CCB59279.1"/>
    <property type="molecule type" value="Genomic_DNA"/>
</dbReference>
<dbReference type="InterPro" id="IPR015500">
    <property type="entry name" value="Peptidase_S8_subtilisin-rel"/>
</dbReference>
<dbReference type="InterPro" id="IPR045051">
    <property type="entry name" value="SBT"/>
</dbReference>
<dbReference type="CDD" id="cd04852">
    <property type="entry name" value="Peptidases_S8_3"/>
    <property type="match status" value="1"/>
</dbReference>
<dbReference type="eggNOG" id="ENOG502QZDA">
    <property type="taxonomic scope" value="Eukaryota"/>
</dbReference>
<dbReference type="HOGENOM" id="CLU_000625_4_6_1"/>
<comment type="subcellular location">
    <subcellularLocation>
        <location evidence="1">Secreted</location>
    </subcellularLocation>
</comment>
<feature type="domain" description="PA" evidence="14">
    <location>
        <begin position="391"/>
        <end position="474"/>
    </location>
</feature>
<evidence type="ECO:0000259" key="14">
    <source>
        <dbReference type="Pfam" id="PF02225"/>
    </source>
</evidence>
<feature type="domain" description="Peptidase S8/S53" evidence="13">
    <location>
        <begin position="151"/>
        <end position="602"/>
    </location>
</feature>
<evidence type="ECO:0000313" key="18">
    <source>
        <dbReference type="Proteomes" id="UP000009183"/>
    </source>
</evidence>
<evidence type="ECO:0000259" key="13">
    <source>
        <dbReference type="Pfam" id="PF00082"/>
    </source>
</evidence>
<evidence type="ECO:0000256" key="5">
    <source>
        <dbReference type="ARBA" id="ARBA00022729"/>
    </source>
</evidence>
<dbReference type="InterPro" id="IPR037045">
    <property type="entry name" value="S8pro/Inhibitor_I9_sf"/>
</dbReference>
<dbReference type="FunFam" id="3.30.70.80:FF:000003">
    <property type="entry name" value="Subtilisin-like protease SBT1.9"/>
    <property type="match status" value="1"/>
</dbReference>
<dbReference type="GO" id="GO:0005576">
    <property type="term" value="C:extracellular region"/>
    <property type="evidence" value="ECO:0000318"/>
    <property type="project" value="GO_Central"/>
</dbReference>
<dbReference type="Pfam" id="PF02225">
    <property type="entry name" value="PA"/>
    <property type="match status" value="1"/>
</dbReference>
<feature type="domain" description="Inhibitor I9" evidence="15">
    <location>
        <begin position="50"/>
        <end position="127"/>
    </location>
</feature>
<dbReference type="Gene3D" id="3.50.30.30">
    <property type="match status" value="1"/>
</dbReference>
<dbReference type="Pfam" id="PF05922">
    <property type="entry name" value="Inhibitor_I9"/>
    <property type="match status" value="1"/>
</dbReference>
<dbReference type="PaxDb" id="29760-VIT_09s0002g01030.t01"/>
<keyword evidence="4 10" id="KW-0645">Protease</keyword>
<proteinExistence type="inferred from homology"/>
<accession>F6HXV4</accession>
<dbReference type="Gene3D" id="3.40.50.200">
    <property type="entry name" value="Peptidase S8/S53 domain"/>
    <property type="match status" value="1"/>
</dbReference>
<dbReference type="GO" id="GO:0006508">
    <property type="term" value="P:proteolysis"/>
    <property type="evidence" value="ECO:0007669"/>
    <property type="project" value="UniProtKB-KW"/>
</dbReference>
<evidence type="ECO:0000313" key="17">
    <source>
        <dbReference type="EMBL" id="CCB59279.1"/>
    </source>
</evidence>
<dbReference type="InParanoid" id="F6HXV4"/>
<feature type="compositionally biased region" description="Basic and acidic residues" evidence="11">
    <location>
        <begin position="215"/>
        <end position="232"/>
    </location>
</feature>
<dbReference type="ExpressionAtlas" id="F6HXV4">
    <property type="expression patterns" value="baseline and differential"/>
</dbReference>
<feature type="domain" description="Subtilisin-like protease fibronectin type-III" evidence="16">
    <location>
        <begin position="675"/>
        <end position="778"/>
    </location>
</feature>
<evidence type="ECO:0000256" key="9">
    <source>
        <dbReference type="PIRSR" id="PIRSR615500-1"/>
    </source>
</evidence>
<dbReference type="InterPro" id="IPR003137">
    <property type="entry name" value="PA_domain"/>
</dbReference>
<dbReference type="KEGG" id="vvi:100251577"/>
<dbReference type="PANTHER" id="PTHR10795">
    <property type="entry name" value="PROPROTEIN CONVERTASE SUBTILISIN/KEXIN"/>
    <property type="match status" value="1"/>
</dbReference>
<evidence type="ECO:0000256" key="4">
    <source>
        <dbReference type="ARBA" id="ARBA00022670"/>
    </source>
</evidence>
<dbReference type="FunFam" id="3.50.30.30:FF:000005">
    <property type="entry name" value="subtilisin-like protease SBT1.5"/>
    <property type="match status" value="1"/>
</dbReference>
<keyword evidence="3" id="KW-0964">Secreted</keyword>
<feature type="active site" description="Charge relay system" evidence="9 10">
    <location>
        <position position="560"/>
    </location>
</feature>
<dbReference type="Gene3D" id="2.60.40.2310">
    <property type="match status" value="1"/>
</dbReference>
<evidence type="ECO:0000259" key="16">
    <source>
        <dbReference type="Pfam" id="PF17766"/>
    </source>
</evidence>
<dbReference type="CDD" id="cd02120">
    <property type="entry name" value="PA_subtilisin_like"/>
    <property type="match status" value="1"/>
</dbReference>
<evidence type="ECO:0000256" key="11">
    <source>
        <dbReference type="SAM" id="MobiDB-lite"/>
    </source>
</evidence>
<evidence type="ECO:0008006" key="19">
    <source>
        <dbReference type="Google" id="ProtNLM"/>
    </source>
</evidence>
<feature type="active site" description="Charge relay system" evidence="9 10">
    <location>
        <position position="231"/>
    </location>
</feature>
<feature type="signal peptide" evidence="12">
    <location>
        <begin position="1"/>
        <end position="40"/>
    </location>
</feature>
<sequence length="788" mass="84189">MHANKVLVPICKERVREQQPMEIPSLLFFLLLLCLSLVSAAFSSNDSQNFIVHVSKSHKPTAFASHHQWYASIVQSLTSSTQPSRILYSYEHAATGFSARLTAGQASELRRIPGVLSVWPEQVHEVHTTHTPHFLGLANDSGLWPNSDYADDVIIGVLDTGIWPELRSFNDSELSPVPESWKGVCETGPDFPACNRKIIGARTFHRGYESALGRQIDESEESKSPRDTEGHGTHTASTAAGSVVQNASMFEYANGEARGMATKARIAVYKICWNQGCLDSDILAAMDQAIADGVHVISLSVGAKGLAPKYDRDSIAIGAFGAMEHGVIVSCSVGNSGPKPFTAVNIAPWILTVGASTIDREFPADVVLGNGRIFRGVSLYTGDPLNATHLPLVLADECGSRLCVAGKLNPSLVSGKIVVCDRGGGKRVEKGRAVKLAGGAGMILANTKTTGEELVADSHLIPATMVGKTAGDEIKRYADSKSSPTATIAFRGTVMGNSLLAPKVASFSSRGPNRLTPEILKPDVIAPGVNILAGWTGSNSPTGLDMDERRVEFNIISGTSMACPHVSGLAALLRKAHPDWSPAAIKSALMTTAYNSDNSGSQITDLATGNKSTPLIHGSGHVNPIGALDPGLVYDIGPDDYVTFLCSVGYSENIEIFVRDGTKVNCDSQKMKPGDLNYPSFSVVFNADSAVIKRGRVVKHKRVVRNVGSSKNAVYSVKVNPPPSVKINVSPSKLVFTEKNQVASYEVTFTSVGASLMTEFGSIEWTDGSHRVRSPVAVRWHNDLVASM</sequence>
<dbReference type="GO" id="GO:0048731">
    <property type="term" value="P:system development"/>
    <property type="evidence" value="ECO:0007669"/>
    <property type="project" value="UniProtKB-ARBA"/>
</dbReference>
<dbReference type="InterPro" id="IPR036852">
    <property type="entry name" value="Peptidase_S8/S53_dom_sf"/>
</dbReference>
<feature type="chain" id="PRO_5003336354" description="Subtilisin-like protease SBT1.4" evidence="12">
    <location>
        <begin position="41"/>
        <end position="788"/>
    </location>
</feature>
<gene>
    <name evidence="17" type="ordered locus">VIT_09s0002g01030</name>
</gene>
<dbReference type="InterPro" id="IPR034197">
    <property type="entry name" value="Peptidases_S8_3"/>
</dbReference>
<dbReference type="Proteomes" id="UP000009183">
    <property type="component" value="Chromosome 9"/>
</dbReference>
<protein>
    <recommendedName>
        <fullName evidence="19">Subtilisin-like protease SBT1.4</fullName>
    </recommendedName>
</protein>
<dbReference type="Pfam" id="PF17766">
    <property type="entry name" value="fn3_6"/>
    <property type="match status" value="1"/>
</dbReference>
<feature type="active site" description="Charge relay system" evidence="9 10">
    <location>
        <position position="159"/>
    </location>
</feature>
<dbReference type="GO" id="GO:0004252">
    <property type="term" value="F:serine-type endopeptidase activity"/>
    <property type="evidence" value="ECO:0000318"/>
    <property type="project" value="GO_Central"/>
</dbReference>
<dbReference type="SMR" id="F6HXV4"/>
<dbReference type="PROSITE" id="PS51892">
    <property type="entry name" value="SUBTILASE"/>
    <property type="match status" value="1"/>
</dbReference>
<dbReference type="OrthoDB" id="206201at2759"/>
<keyword evidence="6 10" id="KW-0378">Hydrolase</keyword>
<dbReference type="FunFam" id="3.40.50.200:FF:000006">
    <property type="entry name" value="Subtilisin-like protease SBT1.5"/>
    <property type="match status" value="1"/>
</dbReference>
<organism evidence="17 18">
    <name type="scientific">Vitis vinifera</name>
    <name type="common">Grape</name>
    <dbReference type="NCBI Taxonomy" id="29760"/>
    <lineage>
        <taxon>Eukaryota</taxon>
        <taxon>Viridiplantae</taxon>
        <taxon>Streptophyta</taxon>
        <taxon>Embryophyta</taxon>
        <taxon>Tracheophyta</taxon>
        <taxon>Spermatophyta</taxon>
        <taxon>Magnoliopsida</taxon>
        <taxon>eudicotyledons</taxon>
        <taxon>Gunneridae</taxon>
        <taxon>Pentapetalae</taxon>
        <taxon>rosids</taxon>
        <taxon>Vitales</taxon>
        <taxon>Vitaceae</taxon>
        <taxon>Viteae</taxon>
        <taxon>Vitis</taxon>
    </lineage>
</organism>
<evidence type="ECO:0000256" key="2">
    <source>
        <dbReference type="ARBA" id="ARBA00011073"/>
    </source>
</evidence>
<dbReference type="FunCoup" id="F6HXV4">
    <property type="interactions" value="530"/>
</dbReference>
<dbReference type="PRINTS" id="PR00723">
    <property type="entry name" value="SUBTILISIN"/>
</dbReference>
<feature type="region of interest" description="Disordered" evidence="11">
    <location>
        <begin position="212"/>
        <end position="238"/>
    </location>
</feature>
<evidence type="ECO:0000256" key="12">
    <source>
        <dbReference type="SAM" id="SignalP"/>
    </source>
</evidence>
<dbReference type="MEROPS" id="S08.A28"/>
<evidence type="ECO:0000256" key="7">
    <source>
        <dbReference type="ARBA" id="ARBA00022825"/>
    </source>
</evidence>
<name>F6HXV4_VITVI</name>
<keyword evidence="5 12" id="KW-0732">Signal</keyword>
<keyword evidence="8" id="KW-0325">Glycoprotein</keyword>
<comment type="similarity">
    <text evidence="2 10">Belongs to the peptidase S8 family.</text>
</comment>
<keyword evidence="7 10" id="KW-0720">Serine protease</keyword>
<keyword evidence="18" id="KW-1185">Reference proteome</keyword>
<dbReference type="InterPro" id="IPR000209">
    <property type="entry name" value="Peptidase_S8/S53_dom"/>
</dbReference>
<dbReference type="SUPFAM" id="SSF52743">
    <property type="entry name" value="Subtilisin-like"/>
    <property type="match status" value="1"/>
</dbReference>
<evidence type="ECO:0000256" key="3">
    <source>
        <dbReference type="ARBA" id="ARBA00022525"/>
    </source>
</evidence>
<evidence type="ECO:0000256" key="10">
    <source>
        <dbReference type="PROSITE-ProRule" id="PRU01240"/>
    </source>
</evidence>
<dbReference type="InterPro" id="IPR023828">
    <property type="entry name" value="Peptidase_S8_Ser-AS"/>
</dbReference>
<dbReference type="InterPro" id="IPR041469">
    <property type="entry name" value="Subtilisin-like_FN3"/>
</dbReference>
<dbReference type="PROSITE" id="PS00138">
    <property type="entry name" value="SUBTILASE_SER"/>
    <property type="match status" value="1"/>
</dbReference>
<reference evidence="18" key="1">
    <citation type="journal article" date="2007" name="Nature">
        <title>The grapevine genome sequence suggests ancestral hexaploidization in major angiosperm phyla.</title>
        <authorList>
            <consortium name="The French-Italian Public Consortium for Grapevine Genome Characterization."/>
            <person name="Jaillon O."/>
            <person name="Aury J.-M."/>
            <person name="Noel B."/>
            <person name="Policriti A."/>
            <person name="Clepet C."/>
            <person name="Casagrande A."/>
            <person name="Choisne N."/>
            <person name="Aubourg S."/>
            <person name="Vitulo N."/>
            <person name="Jubin C."/>
            <person name="Vezzi A."/>
            <person name="Legeai F."/>
            <person name="Hugueney P."/>
            <person name="Dasilva C."/>
            <person name="Horner D."/>
            <person name="Mica E."/>
            <person name="Jublot D."/>
            <person name="Poulain J."/>
            <person name="Bruyere C."/>
            <person name="Billault A."/>
            <person name="Segurens B."/>
            <person name="Gouyvenoux M."/>
            <person name="Ugarte E."/>
            <person name="Cattonaro F."/>
            <person name="Anthouard V."/>
            <person name="Vico V."/>
            <person name="Del Fabbro C."/>
            <person name="Alaux M."/>
            <person name="Di Gaspero G."/>
            <person name="Dumas V."/>
            <person name="Felice N."/>
            <person name="Paillard S."/>
            <person name="Juman I."/>
            <person name="Moroldo M."/>
            <person name="Scalabrin S."/>
            <person name="Canaguier A."/>
            <person name="Le Clainche I."/>
            <person name="Malacrida G."/>
            <person name="Durand E."/>
            <person name="Pesole G."/>
            <person name="Laucou V."/>
            <person name="Chatelet P."/>
            <person name="Merdinoglu D."/>
            <person name="Delledonne M."/>
            <person name="Pezzotti M."/>
            <person name="Lecharny A."/>
            <person name="Scarpelli C."/>
            <person name="Artiguenave F."/>
            <person name="Pe M.E."/>
            <person name="Valle G."/>
            <person name="Morgante M."/>
            <person name="Caboche M."/>
            <person name="Adam-Blondon A.-F."/>
            <person name="Weissenbach J."/>
            <person name="Quetier F."/>
            <person name="Wincker P."/>
        </authorList>
    </citation>
    <scope>NUCLEOTIDE SEQUENCE [LARGE SCALE GENOMIC DNA]</scope>
    <source>
        <strain evidence="18">cv. Pinot noir / PN40024</strain>
    </source>
</reference>
<evidence type="ECO:0000259" key="15">
    <source>
        <dbReference type="Pfam" id="PF05922"/>
    </source>
</evidence>
<evidence type="ECO:0000256" key="1">
    <source>
        <dbReference type="ARBA" id="ARBA00004613"/>
    </source>
</evidence>
<dbReference type="InterPro" id="IPR010259">
    <property type="entry name" value="S8pro/Inhibitor_I9"/>
</dbReference>